<dbReference type="Proteomes" id="UP000251002">
    <property type="component" value="Unassembled WGS sequence"/>
</dbReference>
<organism evidence="1 2">
    <name type="scientific">Planococcus halotolerans</name>
    <dbReference type="NCBI Taxonomy" id="2233542"/>
    <lineage>
        <taxon>Bacteria</taxon>
        <taxon>Bacillati</taxon>
        <taxon>Bacillota</taxon>
        <taxon>Bacilli</taxon>
        <taxon>Bacillales</taxon>
        <taxon>Caryophanaceae</taxon>
        <taxon>Planococcus</taxon>
    </lineage>
</organism>
<protein>
    <recommendedName>
        <fullName evidence="3">HK97 gp10 family phage protein</fullName>
    </recommendedName>
</protein>
<name>A0A365KLQ6_9BACL</name>
<evidence type="ECO:0008006" key="3">
    <source>
        <dbReference type="Google" id="ProtNLM"/>
    </source>
</evidence>
<comment type="caution">
    <text evidence="1">The sequence shown here is derived from an EMBL/GenBank/DDBJ whole genome shotgun (WGS) entry which is preliminary data.</text>
</comment>
<evidence type="ECO:0000313" key="2">
    <source>
        <dbReference type="Proteomes" id="UP000251002"/>
    </source>
</evidence>
<sequence>MANGAMSFNFKMPEELMEQFSESNLKKARTKAVEAAGMVWADETKEIVMEDDHINTSLFINSIGYVTGFAGNSEGPRATEGDVVHEITDEGGKTTLQIGSAVSYAPVLEKRYNLMARGLDRAQERMNRVADHQIKTILKI</sequence>
<reference evidence="1 2" key="1">
    <citation type="submission" date="2018-06" db="EMBL/GenBank/DDBJ databases">
        <title>The draft genome sequences of strains SCU63 and S1.</title>
        <authorList>
            <person name="Gan L."/>
        </authorList>
    </citation>
    <scope>NUCLEOTIDE SEQUENCE [LARGE SCALE GENOMIC DNA]</scope>
    <source>
        <strain evidence="1 2">SCU63</strain>
    </source>
</reference>
<dbReference type="RefSeq" id="WP_112224818.1">
    <property type="nucleotide sequence ID" value="NZ_CP196859.1"/>
</dbReference>
<evidence type="ECO:0000313" key="1">
    <source>
        <dbReference type="EMBL" id="RAZ73628.1"/>
    </source>
</evidence>
<accession>A0A365KLQ6</accession>
<gene>
    <name evidence="1" type="ORF">DP120_16975</name>
</gene>
<keyword evidence="2" id="KW-1185">Reference proteome</keyword>
<dbReference type="EMBL" id="QLZR01000009">
    <property type="protein sequence ID" value="RAZ73628.1"/>
    <property type="molecule type" value="Genomic_DNA"/>
</dbReference>
<proteinExistence type="predicted"/>
<dbReference type="AlphaFoldDB" id="A0A365KLQ6"/>